<dbReference type="InterPro" id="IPR041222">
    <property type="entry name" value="PriA_3primeBD"/>
</dbReference>
<dbReference type="InterPro" id="IPR042115">
    <property type="entry name" value="PriA_3primeBD_sf"/>
</dbReference>
<name>A0A2H0BR22_9BACT</name>
<keyword evidence="1" id="KW-0547">Nucleotide-binding</keyword>
<reference evidence="5 6" key="1">
    <citation type="submission" date="2017-09" db="EMBL/GenBank/DDBJ databases">
        <title>Depth-based differentiation of microbial function through sediment-hosted aquifers and enrichment of novel symbionts in the deep terrestrial subsurface.</title>
        <authorList>
            <person name="Probst A.J."/>
            <person name="Ladd B."/>
            <person name="Jarett J.K."/>
            <person name="Geller-Mcgrath D.E."/>
            <person name="Sieber C.M."/>
            <person name="Emerson J.B."/>
            <person name="Anantharaman K."/>
            <person name="Thomas B.C."/>
            <person name="Malmstrom R."/>
            <person name="Stieglmeier M."/>
            <person name="Klingl A."/>
            <person name="Woyke T."/>
            <person name="Ryan C.M."/>
            <person name="Banfield J.F."/>
        </authorList>
    </citation>
    <scope>NUCLEOTIDE SEQUENCE [LARGE SCALE GENOMIC DNA]</scope>
    <source>
        <strain evidence="5">CG22_combo_CG10-13_8_21_14_all_47_17</strain>
    </source>
</reference>
<dbReference type="AlphaFoldDB" id="A0A2H0BR22"/>
<dbReference type="Pfam" id="PF17764">
    <property type="entry name" value="PriA_3primeBD"/>
    <property type="match status" value="1"/>
</dbReference>
<dbReference type="GO" id="GO:0003677">
    <property type="term" value="F:DNA binding"/>
    <property type="evidence" value="ECO:0007669"/>
    <property type="project" value="UniProtKB-KW"/>
</dbReference>
<dbReference type="GO" id="GO:0006302">
    <property type="term" value="P:double-strand break repair"/>
    <property type="evidence" value="ECO:0007669"/>
    <property type="project" value="TreeGrafter"/>
</dbReference>
<dbReference type="GO" id="GO:0006270">
    <property type="term" value="P:DNA replication initiation"/>
    <property type="evidence" value="ECO:0007669"/>
    <property type="project" value="TreeGrafter"/>
</dbReference>
<proteinExistence type="predicted"/>
<comment type="caution">
    <text evidence="5">The sequence shown here is derived from an EMBL/GenBank/DDBJ whole genome shotgun (WGS) entry which is preliminary data.</text>
</comment>
<dbReference type="GO" id="GO:0006310">
    <property type="term" value="P:DNA recombination"/>
    <property type="evidence" value="ECO:0007669"/>
    <property type="project" value="TreeGrafter"/>
</dbReference>
<evidence type="ECO:0000313" key="5">
    <source>
        <dbReference type="EMBL" id="PIP60133.1"/>
    </source>
</evidence>
<dbReference type="GO" id="GO:0005524">
    <property type="term" value="F:ATP binding"/>
    <property type="evidence" value="ECO:0007669"/>
    <property type="project" value="UniProtKB-KW"/>
</dbReference>
<dbReference type="Gene3D" id="3.40.1440.60">
    <property type="entry name" value="PriA, 3(prime) DNA-binding domain"/>
    <property type="match status" value="1"/>
</dbReference>
<protein>
    <recommendedName>
        <fullName evidence="4">Primosomal protein N' 3' DNA-binding domain-containing protein</fullName>
    </recommendedName>
</protein>
<accession>A0A2H0BR22</accession>
<feature type="non-terminal residue" evidence="5">
    <location>
        <position position="314"/>
    </location>
</feature>
<evidence type="ECO:0000259" key="4">
    <source>
        <dbReference type="Pfam" id="PF17764"/>
    </source>
</evidence>
<evidence type="ECO:0000313" key="6">
    <source>
        <dbReference type="Proteomes" id="UP000231581"/>
    </source>
</evidence>
<dbReference type="InterPro" id="IPR027417">
    <property type="entry name" value="P-loop_NTPase"/>
</dbReference>
<organism evidence="5 6">
    <name type="scientific">Candidatus Uhrbacteria bacterium CG22_combo_CG10-13_8_21_14_all_47_17</name>
    <dbReference type="NCBI Taxonomy" id="1975041"/>
    <lineage>
        <taxon>Bacteria</taxon>
        <taxon>Candidatus Uhriibacteriota</taxon>
    </lineage>
</organism>
<evidence type="ECO:0000256" key="1">
    <source>
        <dbReference type="ARBA" id="ARBA00022741"/>
    </source>
</evidence>
<sequence>MFATVIPLLRTPIGVDGFDYAIPDTLSLKPGMMVRIPFRKQEHLAIVESLHATSDFANRAAEIISVREDVVFPPLFLKLLSQTAKHTFTSKPAVLKSWLRQLPKREVNQVPVYKTQLPVADVTAVWKNTPREALAAFAKKQAKTRRVLILTPWKHRAEELSRALSSAPVLTSDLAGGAAFRAWHDFLSQKEGILVSTRIGAWLSPLADDVLIDEPENDDHKNDELSPRFDSRKLALWAKEVSSVRAYGLTPPLHVQEAAPVITCPLEVIIRHPNGYSPIPFIQSDALNLLQEHAGPRIVIHGVRGTASRFNCRD</sequence>
<keyword evidence="2" id="KW-0067">ATP-binding</keyword>
<dbReference type="EMBL" id="PCSZ01000081">
    <property type="protein sequence ID" value="PIP60133.1"/>
    <property type="molecule type" value="Genomic_DNA"/>
</dbReference>
<dbReference type="Proteomes" id="UP000231581">
    <property type="component" value="Unassembled WGS sequence"/>
</dbReference>
<dbReference type="PANTHER" id="PTHR30580">
    <property type="entry name" value="PRIMOSOMAL PROTEIN N"/>
    <property type="match status" value="1"/>
</dbReference>
<gene>
    <name evidence="5" type="ORF">COX00_04900</name>
</gene>
<dbReference type="SUPFAM" id="SSF52540">
    <property type="entry name" value="P-loop containing nucleoside triphosphate hydrolases"/>
    <property type="match status" value="1"/>
</dbReference>
<keyword evidence="3" id="KW-0238">DNA-binding</keyword>
<dbReference type="GO" id="GO:0043138">
    <property type="term" value="F:3'-5' DNA helicase activity"/>
    <property type="evidence" value="ECO:0007669"/>
    <property type="project" value="TreeGrafter"/>
</dbReference>
<dbReference type="PANTHER" id="PTHR30580:SF1">
    <property type="entry name" value="COMF OPERON PROTEIN 1"/>
    <property type="match status" value="1"/>
</dbReference>
<feature type="domain" description="Primosomal protein N' 3' DNA-binding" evidence="4">
    <location>
        <begin position="17"/>
        <end position="98"/>
    </location>
</feature>
<evidence type="ECO:0000256" key="2">
    <source>
        <dbReference type="ARBA" id="ARBA00022840"/>
    </source>
</evidence>
<evidence type="ECO:0000256" key="3">
    <source>
        <dbReference type="ARBA" id="ARBA00023125"/>
    </source>
</evidence>